<dbReference type="AlphaFoldDB" id="A0A8F9TW74"/>
<feature type="compositionally biased region" description="Pro residues" evidence="2">
    <location>
        <begin position="54"/>
        <end position="69"/>
    </location>
</feature>
<feature type="chain" id="PRO_5034905087" description="Tetratricopeptide repeat protein" evidence="3">
    <location>
        <begin position="22"/>
        <end position="325"/>
    </location>
</feature>
<evidence type="ECO:0000256" key="1">
    <source>
        <dbReference type="PROSITE-ProRule" id="PRU00339"/>
    </source>
</evidence>
<dbReference type="KEGG" id="ole:K0B96_01130"/>
<feature type="region of interest" description="Disordered" evidence="2">
    <location>
        <begin position="38"/>
        <end position="69"/>
    </location>
</feature>
<evidence type="ECO:0008006" key="6">
    <source>
        <dbReference type="Google" id="ProtNLM"/>
    </source>
</evidence>
<evidence type="ECO:0000256" key="3">
    <source>
        <dbReference type="SAM" id="SignalP"/>
    </source>
</evidence>
<dbReference type="Gene3D" id="1.25.40.10">
    <property type="entry name" value="Tetratricopeptide repeat domain"/>
    <property type="match status" value="1"/>
</dbReference>
<keyword evidence="3" id="KW-0732">Signal</keyword>
<protein>
    <recommendedName>
        <fullName evidence="6">Tetratricopeptide repeat protein</fullName>
    </recommendedName>
</protein>
<keyword evidence="1" id="KW-0802">TPR repeat</keyword>
<gene>
    <name evidence="4" type="ORF">K0B96_01130</name>
</gene>
<dbReference type="RefSeq" id="WP_220162886.1">
    <property type="nucleotide sequence ID" value="NZ_CP080507.1"/>
</dbReference>
<dbReference type="PROSITE" id="PS50005">
    <property type="entry name" value="TPR"/>
    <property type="match status" value="1"/>
</dbReference>
<dbReference type="Proteomes" id="UP000825051">
    <property type="component" value="Chromosome"/>
</dbReference>
<keyword evidence="5" id="KW-1185">Reference proteome</keyword>
<sequence>MSRVFGLISCLLVASAATALAADPVVVAEPGLPASLRADPAATPPAAAHRIPADLPPRPAKPAETTPPDPEAEARLQAIVRRQQTLFAQASGDEPKVDDDEFKHELQQISFDYESLLTDHPTAKGYAAYGYFLGKIDMRRQSIAMLLKSNERDPNQPFVKNQIGNYLAEEGQPLEAVSYFLAAIQLKPDEPLYHYQLGTLLHEARADFLKSGQWSRADLDRTTHEAFHRAAELAPDRIEFTYRYAESFYDLENPDWDAALKEWHALEEKAGSNVERETMRLHIANIFLKTNRPEQARLLLATVHEPALDEQKEKLVAQLSADGKK</sequence>
<evidence type="ECO:0000313" key="4">
    <source>
        <dbReference type="EMBL" id="QYM79250.1"/>
    </source>
</evidence>
<name>A0A8F9TW74_9BACT</name>
<feature type="signal peptide" evidence="3">
    <location>
        <begin position="1"/>
        <end position="21"/>
    </location>
</feature>
<dbReference type="InterPro" id="IPR011990">
    <property type="entry name" value="TPR-like_helical_dom_sf"/>
</dbReference>
<dbReference type="SUPFAM" id="SSF48452">
    <property type="entry name" value="TPR-like"/>
    <property type="match status" value="1"/>
</dbReference>
<organism evidence="4 5">
    <name type="scientific">Horticoccus luteus</name>
    <dbReference type="NCBI Taxonomy" id="2862869"/>
    <lineage>
        <taxon>Bacteria</taxon>
        <taxon>Pseudomonadati</taxon>
        <taxon>Verrucomicrobiota</taxon>
        <taxon>Opitutia</taxon>
        <taxon>Opitutales</taxon>
        <taxon>Opitutaceae</taxon>
        <taxon>Horticoccus</taxon>
    </lineage>
</organism>
<dbReference type="EMBL" id="CP080507">
    <property type="protein sequence ID" value="QYM79250.1"/>
    <property type="molecule type" value="Genomic_DNA"/>
</dbReference>
<proteinExistence type="predicted"/>
<feature type="repeat" description="TPR" evidence="1">
    <location>
        <begin position="157"/>
        <end position="190"/>
    </location>
</feature>
<evidence type="ECO:0000313" key="5">
    <source>
        <dbReference type="Proteomes" id="UP000825051"/>
    </source>
</evidence>
<accession>A0A8F9TW74</accession>
<feature type="compositionally biased region" description="Low complexity" evidence="2">
    <location>
        <begin position="38"/>
        <end position="50"/>
    </location>
</feature>
<dbReference type="InterPro" id="IPR019734">
    <property type="entry name" value="TPR_rpt"/>
</dbReference>
<evidence type="ECO:0000256" key="2">
    <source>
        <dbReference type="SAM" id="MobiDB-lite"/>
    </source>
</evidence>
<reference evidence="4" key="1">
    <citation type="submission" date="2021-08" db="EMBL/GenBank/DDBJ databases">
        <title>Genome of a novel bacterium of the phylum Verrucomicrobia, Oleiharenicola sp. KSB-15.</title>
        <authorList>
            <person name="Chung J.-H."/>
            <person name="Ahn J.-H."/>
            <person name="Yoon Y."/>
            <person name="Kim D.-Y."/>
            <person name="An S.-H."/>
            <person name="Park I."/>
            <person name="Yeon J."/>
        </authorList>
    </citation>
    <scope>NUCLEOTIDE SEQUENCE</scope>
    <source>
        <strain evidence="4">KSB-15</strain>
    </source>
</reference>